<keyword evidence="3" id="KW-1185">Reference proteome</keyword>
<dbReference type="PANTHER" id="PTHR34553">
    <property type="entry name" value="OS05G0597400 PROTEIN"/>
    <property type="match status" value="1"/>
</dbReference>
<reference evidence="3" key="1">
    <citation type="journal article" date="2024" name="IScience">
        <title>Strigolactones Initiate the Formation of Haustorium-like Structures in Castilleja.</title>
        <authorList>
            <person name="Buerger M."/>
            <person name="Peterson D."/>
            <person name="Chory J."/>
        </authorList>
    </citation>
    <scope>NUCLEOTIDE SEQUENCE [LARGE SCALE GENOMIC DNA]</scope>
</reference>
<feature type="region of interest" description="Disordered" evidence="1">
    <location>
        <begin position="325"/>
        <end position="344"/>
    </location>
</feature>
<evidence type="ECO:0000313" key="3">
    <source>
        <dbReference type="Proteomes" id="UP001632038"/>
    </source>
</evidence>
<gene>
    <name evidence="2" type="ORF">CASFOL_031336</name>
</gene>
<accession>A0ABD3C4E9</accession>
<organism evidence="2 3">
    <name type="scientific">Castilleja foliolosa</name>
    <dbReference type="NCBI Taxonomy" id="1961234"/>
    <lineage>
        <taxon>Eukaryota</taxon>
        <taxon>Viridiplantae</taxon>
        <taxon>Streptophyta</taxon>
        <taxon>Embryophyta</taxon>
        <taxon>Tracheophyta</taxon>
        <taxon>Spermatophyta</taxon>
        <taxon>Magnoliopsida</taxon>
        <taxon>eudicotyledons</taxon>
        <taxon>Gunneridae</taxon>
        <taxon>Pentapetalae</taxon>
        <taxon>asterids</taxon>
        <taxon>lamiids</taxon>
        <taxon>Lamiales</taxon>
        <taxon>Orobanchaceae</taxon>
        <taxon>Pedicularideae</taxon>
        <taxon>Castillejinae</taxon>
        <taxon>Castilleja</taxon>
    </lineage>
</organism>
<evidence type="ECO:0000256" key="1">
    <source>
        <dbReference type="SAM" id="MobiDB-lite"/>
    </source>
</evidence>
<sequence length="365" mass="41855">MANGGNNNDRFEFPLTGLQIGDLQSYLSHLSVFMASDSGKFYILVDNRPWLKDLVSRPTHLWQLMVTKSRLSPFANSRGRKDMKMIDEPSELQALSSSNSRSLRDFKKWFPLIDVVMLSRKRALLPVKKLRNSLIANSKLHRTLYGFIVFEVAWRDVRGINYLNEIQTDTSLAIEAKVMRRWEFDSVAQAARSISSWFPGTLHEMILLEEHLDATLVLAVYIKRLQQTLDSGGENFYDAQESFPRTNESHNDDIINNDTHTTDETPCSTHTTDESPCSLRNCFGVYPVTMANRIHKFTTPPPLNGPYKRRKVMTPIFCDLGISPDTENVETLPQTPNDSSDSEEILKPTLYRDVLILFRFDDRDL</sequence>
<dbReference type="AlphaFoldDB" id="A0ABD3C4E9"/>
<protein>
    <submittedName>
        <fullName evidence="2">Uncharacterized protein</fullName>
    </submittedName>
</protein>
<feature type="region of interest" description="Disordered" evidence="1">
    <location>
        <begin position="243"/>
        <end position="271"/>
    </location>
</feature>
<dbReference type="Proteomes" id="UP001632038">
    <property type="component" value="Unassembled WGS sequence"/>
</dbReference>
<name>A0ABD3C4E9_9LAMI</name>
<feature type="compositionally biased region" description="Polar residues" evidence="1">
    <location>
        <begin position="325"/>
        <end position="339"/>
    </location>
</feature>
<dbReference type="EMBL" id="JAVIJP010000053">
    <property type="protein sequence ID" value="KAL3624668.1"/>
    <property type="molecule type" value="Genomic_DNA"/>
</dbReference>
<comment type="caution">
    <text evidence="2">The sequence shown here is derived from an EMBL/GenBank/DDBJ whole genome shotgun (WGS) entry which is preliminary data.</text>
</comment>
<proteinExistence type="predicted"/>
<evidence type="ECO:0000313" key="2">
    <source>
        <dbReference type="EMBL" id="KAL3624668.1"/>
    </source>
</evidence>
<dbReference type="PANTHER" id="PTHR34553:SF4">
    <property type="entry name" value="G1_S-SPECIFIC CYCLIN-E PROTEIN"/>
    <property type="match status" value="1"/>
</dbReference>